<dbReference type="GO" id="GO:0008170">
    <property type="term" value="F:N-methyltransferase activity"/>
    <property type="evidence" value="ECO:0007669"/>
    <property type="project" value="InterPro"/>
</dbReference>
<proteinExistence type="predicted"/>
<dbReference type="SUPFAM" id="SSF53335">
    <property type="entry name" value="S-adenosyl-L-methionine-dependent methyltransferases"/>
    <property type="match status" value="1"/>
</dbReference>
<dbReference type="GO" id="GO:0003677">
    <property type="term" value="F:DNA binding"/>
    <property type="evidence" value="ECO:0007669"/>
    <property type="project" value="InterPro"/>
</dbReference>
<comment type="caution">
    <text evidence="2">The sequence shown here is derived from an EMBL/GenBank/DDBJ whole genome shotgun (WGS) entry which is preliminary data.</text>
</comment>
<dbReference type="RefSeq" id="WP_005607258.1">
    <property type="nucleotide sequence ID" value="NZ_CP102283.1"/>
</dbReference>
<dbReference type="HOGENOM" id="CLU_073534_0_0_9"/>
<dbReference type="PANTHER" id="PTHR41313:SF1">
    <property type="entry name" value="DNA METHYLASE ADENINE-SPECIFIC DOMAIN-CONTAINING PROTEIN"/>
    <property type="match status" value="1"/>
</dbReference>
<evidence type="ECO:0000313" key="2">
    <source>
        <dbReference type="EMBL" id="EEW36881.1"/>
    </source>
</evidence>
<dbReference type="InterPro" id="IPR029063">
    <property type="entry name" value="SAM-dependent_MTases_sf"/>
</dbReference>
<dbReference type="EMBL" id="ACKZ01000020">
    <property type="protein sequence ID" value="EEW36881.1"/>
    <property type="molecule type" value="Genomic_DNA"/>
</dbReference>
<dbReference type="Proteomes" id="UP000005926">
    <property type="component" value="Unassembled WGS sequence"/>
</dbReference>
<dbReference type="InterPro" id="IPR052933">
    <property type="entry name" value="DNA_Protect_Modify"/>
</dbReference>
<evidence type="ECO:0000259" key="1">
    <source>
        <dbReference type="Pfam" id="PF02384"/>
    </source>
</evidence>
<dbReference type="Pfam" id="PF02384">
    <property type="entry name" value="N6_Mtase"/>
    <property type="match status" value="1"/>
</dbReference>
<dbReference type="Gene3D" id="1.10.150.470">
    <property type="match status" value="1"/>
</dbReference>
<name>C8NGQ4_9LACT</name>
<sequence>MAKAVELLQQEIGYSNVEALGETLQNIVNDNTAQQVEGLPSNEVVQELNKAYKQLDLTSYSSEEIRRMIQFAFLKAAKQDGLQTNHQMTPDAIGLLVAYMIDQMTKKDMTLQIADFAAGSGNLLSTILLFLQSAGKTAQGTAIDNDEVLVHLALQAFALEQLDVKTSLQDGLQDLLVDPQDFVVSDLPIGYYPVDANAARFETENEEGHSFAHHLLIEQHIRYLKEAGIGLFIVPTNLFETVEGETLLAYLQKETYVQAMLAFPRNLFKDVQFSKSLLIVQKRGKAAKQVSQVLLGDIPEFKNREKFRKFTLTFEKWAQEML</sequence>
<dbReference type="PIRSF" id="PIRSF026567">
    <property type="entry name" value="Adenine_mtase_bact_prd"/>
    <property type="match status" value="1"/>
</dbReference>
<organism evidence="2 3">
    <name type="scientific">Granulicatella adiacens ATCC 49175</name>
    <dbReference type="NCBI Taxonomy" id="638301"/>
    <lineage>
        <taxon>Bacteria</taxon>
        <taxon>Bacillati</taxon>
        <taxon>Bacillota</taxon>
        <taxon>Bacilli</taxon>
        <taxon>Lactobacillales</taxon>
        <taxon>Carnobacteriaceae</taxon>
        <taxon>Granulicatella</taxon>
    </lineage>
</organism>
<dbReference type="PANTHER" id="PTHR41313">
    <property type="entry name" value="ADENINE-SPECIFIC METHYLTRANSFERASE"/>
    <property type="match status" value="1"/>
</dbReference>
<dbReference type="Gene3D" id="3.40.50.150">
    <property type="entry name" value="Vaccinia Virus protein VP39"/>
    <property type="match status" value="1"/>
</dbReference>
<feature type="domain" description="DNA methylase adenine-specific" evidence="1">
    <location>
        <begin position="76"/>
        <end position="316"/>
    </location>
</feature>
<reference evidence="2 3" key="1">
    <citation type="submission" date="2009-08" db="EMBL/GenBank/DDBJ databases">
        <authorList>
            <person name="Muzny D."/>
            <person name="Qin X."/>
            <person name="Deng J."/>
            <person name="Jiang H."/>
            <person name="Liu Y."/>
            <person name="Qu J."/>
            <person name="Song X.-Z."/>
            <person name="Zhang L."/>
            <person name="Thornton R."/>
            <person name="Coyle M."/>
            <person name="Francisco L."/>
            <person name="Jackson L."/>
            <person name="Javaid M."/>
            <person name="Korchina V."/>
            <person name="Kovar C."/>
            <person name="Mata R."/>
            <person name="Mathew T."/>
            <person name="Ngo R."/>
            <person name="Nguyen L."/>
            <person name="Nguyen N."/>
            <person name="Okwuonu G."/>
            <person name="Ongeri F."/>
            <person name="Pham C."/>
            <person name="Simmons D."/>
            <person name="Wilczek-Boney K."/>
            <person name="Hale W."/>
            <person name="Jakkamsetti A."/>
            <person name="Pham P."/>
            <person name="Ruth R."/>
            <person name="San Lucas F."/>
            <person name="Warren J."/>
            <person name="Zhang J."/>
            <person name="Zhao Z."/>
            <person name="Zhou C."/>
            <person name="Zhu D."/>
            <person name="Lee S."/>
            <person name="Bess C."/>
            <person name="Blankenburg K."/>
            <person name="Forbes L."/>
            <person name="Fu Q."/>
            <person name="Gubbala S."/>
            <person name="Hirani K."/>
            <person name="Jayaseelan J.C."/>
            <person name="Lara F."/>
            <person name="Munidasa M."/>
            <person name="Palculict T."/>
            <person name="Patil S."/>
            <person name="Pu L.-L."/>
            <person name="Saada N."/>
            <person name="Tang L."/>
            <person name="Weissenberger G."/>
            <person name="Zhu Y."/>
            <person name="Hemphill L."/>
            <person name="Shang Y."/>
            <person name="Youmans B."/>
            <person name="Ayvaz T."/>
            <person name="Ross M."/>
            <person name="Santibanez J."/>
            <person name="Aqrawi P."/>
            <person name="Gross S."/>
            <person name="Joshi V."/>
            <person name="Fowler G."/>
            <person name="Nazareth L."/>
            <person name="Reid J."/>
            <person name="Worley K."/>
            <person name="Petrosino J."/>
            <person name="Highlander S."/>
            <person name="Gibbs R."/>
        </authorList>
    </citation>
    <scope>NUCLEOTIDE SEQUENCE [LARGE SCALE GENOMIC DNA]</scope>
    <source>
        <strain evidence="2 3">ATCC 49175</strain>
    </source>
</reference>
<dbReference type="InterPro" id="IPR003356">
    <property type="entry name" value="DNA_methylase_A-5"/>
</dbReference>
<dbReference type="STRING" id="638301.HMPREF0444_1099"/>
<dbReference type="AlphaFoldDB" id="C8NGQ4"/>
<dbReference type="GeneID" id="78411855"/>
<accession>C8NGQ4</accession>
<gene>
    <name evidence="2" type="ORF">HMPREF0444_1099</name>
</gene>
<dbReference type="InterPro" id="IPR016843">
    <property type="entry name" value="S-AdoMet-dep_Ade-MeTrfase_prd"/>
</dbReference>
<protein>
    <recommendedName>
        <fullName evidence="1">DNA methylase adenine-specific domain-containing protein</fullName>
    </recommendedName>
</protein>
<dbReference type="eggNOG" id="COG0827">
    <property type="taxonomic scope" value="Bacteria"/>
</dbReference>
<evidence type="ECO:0000313" key="3">
    <source>
        <dbReference type="Proteomes" id="UP000005926"/>
    </source>
</evidence>
<keyword evidence="3" id="KW-1185">Reference proteome</keyword>